<evidence type="ECO:0000313" key="12">
    <source>
        <dbReference type="Proteomes" id="UP000231843"/>
    </source>
</evidence>
<comment type="subcellular location">
    <subcellularLocation>
        <location evidence="2">Cell membrane</location>
        <topology evidence="2">Single-pass membrane protein</topology>
    </subcellularLocation>
</comment>
<comment type="similarity">
    <text evidence="3 10">Belongs to the FliL family.</text>
</comment>
<organism evidence="11 12">
    <name type="scientific">Leptospira neocaledonica</name>
    <dbReference type="NCBI Taxonomy" id="2023192"/>
    <lineage>
        <taxon>Bacteria</taxon>
        <taxon>Pseudomonadati</taxon>
        <taxon>Spirochaetota</taxon>
        <taxon>Spirochaetia</taxon>
        <taxon>Leptospirales</taxon>
        <taxon>Leptospiraceae</taxon>
        <taxon>Leptospira</taxon>
    </lineage>
</organism>
<proteinExistence type="inferred from homology"/>
<evidence type="ECO:0000256" key="7">
    <source>
        <dbReference type="ARBA" id="ARBA00022779"/>
    </source>
</evidence>
<evidence type="ECO:0000256" key="5">
    <source>
        <dbReference type="ARBA" id="ARBA00022500"/>
    </source>
</evidence>
<protein>
    <recommendedName>
        <fullName evidence="10">Flagellar protein FliL</fullName>
    </recommendedName>
</protein>
<keyword evidence="9 10" id="KW-0472">Membrane</keyword>
<evidence type="ECO:0000256" key="4">
    <source>
        <dbReference type="ARBA" id="ARBA00022475"/>
    </source>
</evidence>
<keyword evidence="4 10" id="KW-1003">Cell membrane</keyword>
<evidence type="ECO:0000256" key="6">
    <source>
        <dbReference type="ARBA" id="ARBA00022692"/>
    </source>
</evidence>
<evidence type="ECO:0000256" key="10">
    <source>
        <dbReference type="RuleBase" id="RU364125"/>
    </source>
</evidence>
<dbReference type="PANTHER" id="PTHR35091:SF2">
    <property type="entry name" value="FLAGELLAR PROTEIN FLIL"/>
    <property type="match status" value="1"/>
</dbReference>
<dbReference type="OrthoDB" id="331307at2"/>
<dbReference type="GO" id="GO:0006935">
    <property type="term" value="P:chemotaxis"/>
    <property type="evidence" value="ECO:0007669"/>
    <property type="project" value="UniProtKB-KW"/>
</dbReference>
<evidence type="ECO:0000256" key="3">
    <source>
        <dbReference type="ARBA" id="ARBA00008281"/>
    </source>
</evidence>
<keyword evidence="5 10" id="KW-0145">Chemotaxis</keyword>
<name>A0A2M9ZZ20_9LEPT</name>
<reference evidence="11 12" key="1">
    <citation type="submission" date="2017-07" db="EMBL/GenBank/DDBJ databases">
        <title>Leptospira spp. isolated from tropical soils.</title>
        <authorList>
            <person name="Thibeaux R."/>
            <person name="Iraola G."/>
            <person name="Ferres I."/>
            <person name="Bierque E."/>
            <person name="Girault D."/>
            <person name="Soupe-Gilbert M.-E."/>
            <person name="Picardeau M."/>
            <person name="Goarant C."/>
        </authorList>
    </citation>
    <scope>NUCLEOTIDE SEQUENCE [LARGE SCALE GENOMIC DNA]</scope>
    <source>
        <strain evidence="11 12">ES4-C-A1</strain>
    </source>
</reference>
<dbReference type="Proteomes" id="UP000231843">
    <property type="component" value="Unassembled WGS sequence"/>
</dbReference>
<gene>
    <name evidence="11" type="ORF">CH365_10835</name>
</gene>
<dbReference type="RefSeq" id="WP_100768580.1">
    <property type="nucleotide sequence ID" value="NZ_NPEA01000005.1"/>
</dbReference>
<evidence type="ECO:0000256" key="2">
    <source>
        <dbReference type="ARBA" id="ARBA00004162"/>
    </source>
</evidence>
<dbReference type="GO" id="GO:0009425">
    <property type="term" value="C:bacterial-type flagellum basal body"/>
    <property type="evidence" value="ECO:0007669"/>
    <property type="project" value="InterPro"/>
</dbReference>
<evidence type="ECO:0000256" key="8">
    <source>
        <dbReference type="ARBA" id="ARBA00022989"/>
    </source>
</evidence>
<dbReference type="AlphaFoldDB" id="A0A2M9ZZ20"/>
<dbReference type="InterPro" id="IPR005503">
    <property type="entry name" value="FliL"/>
</dbReference>
<keyword evidence="7 10" id="KW-0283">Flagellar rotation</keyword>
<evidence type="ECO:0000313" key="11">
    <source>
        <dbReference type="EMBL" id="PJZ77231.1"/>
    </source>
</evidence>
<keyword evidence="6 10" id="KW-0812">Transmembrane</keyword>
<evidence type="ECO:0000256" key="1">
    <source>
        <dbReference type="ARBA" id="ARBA00002254"/>
    </source>
</evidence>
<dbReference type="Pfam" id="PF03748">
    <property type="entry name" value="FliL"/>
    <property type="match status" value="1"/>
</dbReference>
<comment type="function">
    <text evidence="1 10">Controls the rotational direction of flagella during chemotaxis.</text>
</comment>
<feature type="transmembrane region" description="Helical" evidence="10">
    <location>
        <begin position="7"/>
        <end position="34"/>
    </location>
</feature>
<dbReference type="EMBL" id="NPEA01000005">
    <property type="protein sequence ID" value="PJZ77231.1"/>
    <property type="molecule type" value="Genomic_DNA"/>
</dbReference>
<sequence>MNRKLRLVFLIVGIVLLLLIGGRNILLTGAYYLASFIASNQYKQDLNPDLKNQAYYKFKDSFRINSKDSKSIKFKLAFSYEPNQPKLEKELADRSPQIRSLVNMVVASKSSEDFQSIPSQIDLRDEIQATANHILNDGQITGALISDIEIK</sequence>
<keyword evidence="12" id="KW-1185">Reference proteome</keyword>
<evidence type="ECO:0000256" key="9">
    <source>
        <dbReference type="ARBA" id="ARBA00023136"/>
    </source>
</evidence>
<accession>A0A2M9ZZ20</accession>
<dbReference type="GO" id="GO:0071978">
    <property type="term" value="P:bacterial-type flagellum-dependent swarming motility"/>
    <property type="evidence" value="ECO:0007669"/>
    <property type="project" value="TreeGrafter"/>
</dbReference>
<keyword evidence="8 10" id="KW-1133">Transmembrane helix</keyword>
<comment type="caution">
    <text evidence="11">The sequence shown here is derived from an EMBL/GenBank/DDBJ whole genome shotgun (WGS) entry which is preliminary data.</text>
</comment>
<dbReference type="GO" id="GO:0005886">
    <property type="term" value="C:plasma membrane"/>
    <property type="evidence" value="ECO:0007669"/>
    <property type="project" value="UniProtKB-SubCell"/>
</dbReference>
<dbReference type="PANTHER" id="PTHR35091">
    <property type="entry name" value="FLAGELLAR PROTEIN FLIL"/>
    <property type="match status" value="1"/>
</dbReference>